<dbReference type="EMBL" id="CM029053">
    <property type="protein sequence ID" value="KAG2552192.1"/>
    <property type="molecule type" value="Genomic_DNA"/>
</dbReference>
<feature type="region of interest" description="Disordered" evidence="1">
    <location>
        <begin position="55"/>
        <end position="87"/>
    </location>
</feature>
<dbReference type="Proteomes" id="UP000823388">
    <property type="component" value="Chromosome 9K"/>
</dbReference>
<comment type="caution">
    <text evidence="2">The sequence shown here is derived from an EMBL/GenBank/DDBJ whole genome shotgun (WGS) entry which is preliminary data.</text>
</comment>
<dbReference type="EMBL" id="CM029053">
    <property type="protein sequence ID" value="KAG2552193.1"/>
    <property type="molecule type" value="Genomic_DNA"/>
</dbReference>
<organism evidence="2 3">
    <name type="scientific">Panicum virgatum</name>
    <name type="common">Blackwell switchgrass</name>
    <dbReference type="NCBI Taxonomy" id="38727"/>
    <lineage>
        <taxon>Eukaryota</taxon>
        <taxon>Viridiplantae</taxon>
        <taxon>Streptophyta</taxon>
        <taxon>Embryophyta</taxon>
        <taxon>Tracheophyta</taxon>
        <taxon>Spermatophyta</taxon>
        <taxon>Magnoliopsida</taxon>
        <taxon>Liliopsida</taxon>
        <taxon>Poales</taxon>
        <taxon>Poaceae</taxon>
        <taxon>PACMAD clade</taxon>
        <taxon>Panicoideae</taxon>
        <taxon>Panicodae</taxon>
        <taxon>Paniceae</taxon>
        <taxon>Panicinae</taxon>
        <taxon>Panicum</taxon>
        <taxon>Panicum sect. Hiantes</taxon>
    </lineage>
</organism>
<reference evidence="2" key="1">
    <citation type="submission" date="2020-05" db="EMBL/GenBank/DDBJ databases">
        <title>WGS assembly of Panicum virgatum.</title>
        <authorList>
            <person name="Lovell J.T."/>
            <person name="Jenkins J."/>
            <person name="Shu S."/>
            <person name="Juenger T.E."/>
            <person name="Schmutz J."/>
        </authorList>
    </citation>
    <scope>NUCLEOTIDE SEQUENCE</scope>
    <source>
        <strain evidence="2">AP13</strain>
    </source>
</reference>
<evidence type="ECO:0000313" key="2">
    <source>
        <dbReference type="EMBL" id="KAG2552193.1"/>
    </source>
</evidence>
<evidence type="ECO:0000256" key="1">
    <source>
        <dbReference type="SAM" id="MobiDB-lite"/>
    </source>
</evidence>
<evidence type="ECO:0000313" key="3">
    <source>
        <dbReference type="Proteomes" id="UP000823388"/>
    </source>
</evidence>
<keyword evidence="3" id="KW-1185">Reference proteome</keyword>
<dbReference type="EMBL" id="CM029053">
    <property type="protein sequence ID" value="KAG2552194.1"/>
    <property type="molecule type" value="Genomic_DNA"/>
</dbReference>
<sequence length="87" mass="9499">MVEGATYWSHVSERQSTRLLVHSCPHSLSTVSLSSRIHRAISDFLDPRGYGEGGEGGTCGIEAGEGNRRTKPRSHLHALPESSDLIR</sequence>
<proteinExistence type="predicted"/>
<accession>A0A8T0NSC8</accession>
<gene>
    <name evidence="2" type="ORF">PVAP13_9KG431123</name>
</gene>
<protein>
    <submittedName>
        <fullName evidence="2">Uncharacterized protein</fullName>
    </submittedName>
</protein>
<name>A0A8T0NSC8_PANVG</name>
<dbReference type="AlphaFoldDB" id="A0A8T0NSC8"/>